<evidence type="ECO:0000313" key="2">
    <source>
        <dbReference type="Proteomes" id="UP000261758"/>
    </source>
</evidence>
<dbReference type="Proteomes" id="UP000261758">
    <property type="component" value="Plasmid unnamed"/>
</dbReference>
<organism evidence="1 2">
    <name type="scientific">Ralstonia solanacearum</name>
    <name type="common">Pseudomonas solanacearum</name>
    <dbReference type="NCBI Taxonomy" id="305"/>
    <lineage>
        <taxon>Bacteria</taxon>
        <taxon>Pseudomonadati</taxon>
        <taxon>Pseudomonadota</taxon>
        <taxon>Betaproteobacteria</taxon>
        <taxon>Burkholderiales</taxon>
        <taxon>Burkholderiaceae</taxon>
        <taxon>Ralstonia</taxon>
        <taxon>Ralstonia solanacearum species complex</taxon>
    </lineage>
</organism>
<geneLocation type="plasmid" evidence="1 2">
    <name>unnamed</name>
</geneLocation>
<sequence length="221" mass="24366">MHGLANVCPAFPDEQARLDRLEEVAVSTYQYSVKQYISNLNRNPILRKRAEIDVQQILSLNGGCHTDAMLEWQAEGRRLIDVYTQSLAVPDGSVVTHWPSTALLGPIHVSVEGRGHDNDGREYLKLLLRNDSEDRVGVALAGKDLRADICSDLSSAELPITGQSYRATRLARLASGESMRARLTLGADCFDFDQSDLMGTLIIETRSGVESRAITILGIRD</sequence>
<keyword evidence="1" id="KW-0614">Plasmid</keyword>
<accession>A0AAD0SBD9</accession>
<reference evidence="1 2" key="1">
    <citation type="submission" date="2017-08" db="EMBL/GenBank/DDBJ databases">
        <title>Genome sequences of Ralstonia solanacearum Species Complex (RSSC) isolated from Potato bacterial wilts in Korea.</title>
        <authorList>
            <person name="Cho H."/>
            <person name="Song E.-S."/>
            <person name="Lee Y.K."/>
            <person name="Lee S."/>
            <person name="Lee S.-W."/>
            <person name="Jo A."/>
            <person name="Kim J.-G."/>
            <person name="Hwang I."/>
        </authorList>
    </citation>
    <scope>NUCLEOTIDE SEQUENCE [LARGE SCALE GENOMIC DNA]</scope>
    <source>
        <strain evidence="1 2">T98</strain>
        <plasmid evidence="1 2">unnamed</plasmid>
    </source>
</reference>
<protein>
    <submittedName>
        <fullName evidence="1">Uncharacterized protein</fullName>
    </submittedName>
</protein>
<gene>
    <name evidence="1" type="ORF">CJO77_24150</name>
</gene>
<dbReference type="AlphaFoldDB" id="A0AAD0SBD9"/>
<proteinExistence type="predicted"/>
<name>A0AAD0SBD9_RALSL</name>
<dbReference type="EMBL" id="CP022760">
    <property type="protein sequence ID" value="AXV84551.1"/>
    <property type="molecule type" value="Genomic_DNA"/>
</dbReference>
<evidence type="ECO:0000313" key="1">
    <source>
        <dbReference type="EMBL" id="AXV84551.1"/>
    </source>
</evidence>